<protein>
    <submittedName>
        <fullName evidence="2">YCII-related domain protein</fullName>
    </submittedName>
</protein>
<dbReference type="InterPro" id="IPR011008">
    <property type="entry name" value="Dimeric_a/b-barrel"/>
</dbReference>
<evidence type="ECO:0000259" key="1">
    <source>
        <dbReference type="Pfam" id="PF03795"/>
    </source>
</evidence>
<dbReference type="VEuPathDB" id="FungiDB:TAPDE_000189"/>
<evidence type="ECO:0000313" key="2">
    <source>
        <dbReference type="EMBL" id="CCG80656.1"/>
    </source>
</evidence>
<name>R4X6T8_TAPDE</name>
<feature type="domain" description="YCII-related" evidence="1">
    <location>
        <begin position="6"/>
        <end position="90"/>
    </location>
</feature>
<evidence type="ECO:0000313" key="3">
    <source>
        <dbReference type="Proteomes" id="UP000013776"/>
    </source>
</evidence>
<dbReference type="EMBL" id="CAHR02000004">
    <property type="protein sequence ID" value="CCG80656.1"/>
    <property type="molecule type" value="Genomic_DNA"/>
</dbReference>
<proteinExistence type="predicted"/>
<reference evidence="2 3" key="1">
    <citation type="journal article" date="2013" name="MBio">
        <title>Genome sequencing of the plant pathogen Taphrina deformans, the causal agent of peach leaf curl.</title>
        <authorList>
            <person name="Cisse O.H."/>
            <person name="Almeida J.M.G.C.F."/>
            <person name="Fonseca A."/>
            <person name="Kumar A.A."/>
            <person name="Salojaervi J."/>
            <person name="Overmyer K."/>
            <person name="Hauser P.M."/>
            <person name="Pagni M."/>
        </authorList>
    </citation>
    <scope>NUCLEOTIDE SEQUENCE [LARGE SCALE GENOMIC DNA]</scope>
    <source>
        <strain evidence="3">PYCC 5710 / ATCC 11124 / CBS 356.35 / IMI 108563 / JCM 9778 / NBRC 8474</strain>
    </source>
</reference>
<dbReference type="InterPro" id="IPR005545">
    <property type="entry name" value="YCII"/>
</dbReference>
<dbReference type="PANTHER" id="PTHR33606:SF3">
    <property type="entry name" value="PROTEIN YCII"/>
    <property type="match status" value="1"/>
</dbReference>
<organism evidence="2 3">
    <name type="scientific">Taphrina deformans (strain PYCC 5710 / ATCC 11124 / CBS 356.35 / IMI 108563 / JCM 9778 / NBRC 8474)</name>
    <name type="common">Peach leaf curl fungus</name>
    <name type="synonym">Lalaria deformans</name>
    <dbReference type="NCBI Taxonomy" id="1097556"/>
    <lineage>
        <taxon>Eukaryota</taxon>
        <taxon>Fungi</taxon>
        <taxon>Dikarya</taxon>
        <taxon>Ascomycota</taxon>
        <taxon>Taphrinomycotina</taxon>
        <taxon>Taphrinomycetes</taxon>
        <taxon>Taphrinales</taxon>
        <taxon>Taphrinaceae</taxon>
        <taxon>Taphrina</taxon>
    </lineage>
</organism>
<dbReference type="PANTHER" id="PTHR33606">
    <property type="entry name" value="PROTEIN YCII"/>
    <property type="match status" value="1"/>
</dbReference>
<dbReference type="Gene3D" id="3.30.70.1060">
    <property type="entry name" value="Dimeric alpha+beta barrel"/>
    <property type="match status" value="1"/>
</dbReference>
<dbReference type="InterPro" id="IPR051807">
    <property type="entry name" value="Sec-metab_biosynth-assoc"/>
</dbReference>
<accession>R4X6T8</accession>
<dbReference type="Proteomes" id="UP000013776">
    <property type="component" value="Unassembled WGS sequence"/>
</dbReference>
<comment type="caution">
    <text evidence="2">The sequence shown here is derived from an EMBL/GenBank/DDBJ whole genome shotgun (WGS) entry which is preliminary data.</text>
</comment>
<gene>
    <name evidence="2" type="ORF">TAPDE_000189</name>
</gene>
<dbReference type="OrthoDB" id="5519740at2759"/>
<dbReference type="AlphaFoldDB" id="R4X6T8"/>
<keyword evidence="3" id="KW-1185">Reference proteome</keyword>
<sequence length="109" mass="11943">MSTELEFLCILPDFPGAQSKRMEVRPKHLENALNLNAKNVVPFAGAMLAAHVESGQVPSFKGSVLVVRASSEEECRSILQQDVYVSAQVWDMDSAQIIPFKTALVPKQG</sequence>
<dbReference type="Pfam" id="PF03795">
    <property type="entry name" value="YCII"/>
    <property type="match status" value="1"/>
</dbReference>
<dbReference type="SUPFAM" id="SSF54909">
    <property type="entry name" value="Dimeric alpha+beta barrel"/>
    <property type="match status" value="1"/>
</dbReference>
<dbReference type="eggNOG" id="ENOG502S8X0">
    <property type="taxonomic scope" value="Eukaryota"/>
</dbReference>